<dbReference type="Pfam" id="PF07992">
    <property type="entry name" value="Pyr_redox_2"/>
    <property type="match status" value="1"/>
</dbReference>
<feature type="non-terminal residue" evidence="2">
    <location>
        <position position="1"/>
    </location>
</feature>
<organism evidence="2 3">
    <name type="scientific">Lachnellula suecica</name>
    <dbReference type="NCBI Taxonomy" id="602035"/>
    <lineage>
        <taxon>Eukaryota</taxon>
        <taxon>Fungi</taxon>
        <taxon>Dikarya</taxon>
        <taxon>Ascomycota</taxon>
        <taxon>Pezizomycotina</taxon>
        <taxon>Leotiomycetes</taxon>
        <taxon>Helotiales</taxon>
        <taxon>Lachnaceae</taxon>
        <taxon>Lachnellula</taxon>
    </lineage>
</organism>
<name>A0A8T9BVT4_9HELO</name>
<dbReference type="GO" id="GO:0005737">
    <property type="term" value="C:cytoplasm"/>
    <property type="evidence" value="ECO:0007669"/>
    <property type="project" value="TreeGrafter"/>
</dbReference>
<evidence type="ECO:0000259" key="1">
    <source>
        <dbReference type="Pfam" id="PF07992"/>
    </source>
</evidence>
<dbReference type="GO" id="GO:0050660">
    <property type="term" value="F:flavin adenine dinucleotide binding"/>
    <property type="evidence" value="ECO:0007669"/>
    <property type="project" value="TreeGrafter"/>
</dbReference>
<evidence type="ECO:0000313" key="2">
    <source>
        <dbReference type="EMBL" id="TVY62315.1"/>
    </source>
</evidence>
<dbReference type="InterPro" id="IPR036188">
    <property type="entry name" value="FAD/NAD-bd_sf"/>
</dbReference>
<protein>
    <submittedName>
        <fullName evidence="2">Oxidoreductase ptaL</fullName>
    </submittedName>
</protein>
<sequence length="340" mass="36813">HLIGSPLALALEAYCEMAWTKFQDIPALGAKEISHVQGSVMKIDMVNKIAKIANPRAGEEFEDSYDYLVVSSGLRRAWPVVLQSREKIFYLSEASGDIIAVTQARERVVVVGGGAVGIAMAAELKVAVPTQKVILTHSGEKLLSSEPLPDDSNDRALEVLKESGVEVIVGQRVMKTKPLRSGDGIPLFELTLSNESHVKAGHVIVAISRSIPTSTYLPQEALDPDGLVKVNSKYAPPIAVHRRSSNATQHFAVGDVVLWSGIKRCGAAMFAGHNAAVNIHQQILEKQIGKSPEVVELRPENKPMIALAVGKSAVIYSYDEENGTRFGEDLMKDTSATIWD</sequence>
<dbReference type="GO" id="GO:0004174">
    <property type="term" value="F:electron-transferring-flavoprotein dehydrogenase activity"/>
    <property type="evidence" value="ECO:0007669"/>
    <property type="project" value="TreeGrafter"/>
</dbReference>
<reference evidence="2 3" key="1">
    <citation type="submission" date="2018-05" db="EMBL/GenBank/DDBJ databases">
        <title>Genome sequencing and assembly of the regulated plant pathogen Lachnellula willkommii and related sister species for the development of diagnostic species identification markers.</title>
        <authorList>
            <person name="Giroux E."/>
            <person name="Bilodeau G."/>
        </authorList>
    </citation>
    <scope>NUCLEOTIDE SEQUENCE [LARGE SCALE GENOMIC DNA]</scope>
    <source>
        <strain evidence="2 3">CBS 268.59</strain>
    </source>
</reference>
<comment type="caution">
    <text evidence="2">The sequence shown here is derived from an EMBL/GenBank/DDBJ whole genome shotgun (WGS) entry which is preliminary data.</text>
</comment>
<dbReference type="Gene3D" id="3.50.50.60">
    <property type="entry name" value="FAD/NAD(P)-binding domain"/>
    <property type="match status" value="2"/>
</dbReference>
<dbReference type="OrthoDB" id="202203at2759"/>
<dbReference type="Proteomes" id="UP000469558">
    <property type="component" value="Unassembled WGS sequence"/>
</dbReference>
<dbReference type="PANTHER" id="PTHR43735:SF24">
    <property type="entry name" value="NUCLEOTIDE-DISULPHIDE OXIDOREDUCTASE AMID-LIKE, PUTATIVE (AFU_ORTHOLOGUE AFUA_1G17180)-RELATED"/>
    <property type="match status" value="1"/>
</dbReference>
<gene>
    <name evidence="2" type="primary">ptaL_2</name>
    <name evidence="2" type="ORF">LSUE1_G009889</name>
</gene>
<accession>A0A8T9BVT4</accession>
<dbReference type="SUPFAM" id="SSF51905">
    <property type="entry name" value="FAD/NAD(P)-binding domain"/>
    <property type="match status" value="2"/>
</dbReference>
<feature type="domain" description="FAD/NAD(P)-binding" evidence="1">
    <location>
        <begin position="33"/>
        <end position="271"/>
    </location>
</feature>
<evidence type="ECO:0000313" key="3">
    <source>
        <dbReference type="Proteomes" id="UP000469558"/>
    </source>
</evidence>
<keyword evidence="3" id="KW-1185">Reference proteome</keyword>
<dbReference type="EMBL" id="QGMK01001993">
    <property type="protein sequence ID" value="TVY62315.1"/>
    <property type="molecule type" value="Genomic_DNA"/>
</dbReference>
<dbReference type="AlphaFoldDB" id="A0A8T9BVT4"/>
<dbReference type="InterPro" id="IPR023753">
    <property type="entry name" value="FAD/NAD-binding_dom"/>
</dbReference>
<dbReference type="PANTHER" id="PTHR43735">
    <property type="entry name" value="APOPTOSIS-INDUCING FACTOR 1"/>
    <property type="match status" value="1"/>
</dbReference>
<proteinExistence type="predicted"/>